<reference evidence="3 4" key="2">
    <citation type="journal article" date="2011" name="PLoS ONE">
        <title>The Cyst-Dividing Bacterium Ramlibacter tataouinensis TTB310 Genome Reveals a Well-Stocked Toolbox for Adaptation to a Desert Environment.</title>
        <authorList>
            <person name="De Luca G."/>
            <person name="Barakat M."/>
            <person name="Ortet P."/>
            <person name="Fochesato S."/>
            <person name="Jourlin-Castelli C."/>
            <person name="Ansaldi M."/>
            <person name="Py B."/>
            <person name="Fichant G."/>
            <person name="Coutinho P.M."/>
            <person name="Voulhoux R."/>
            <person name="Bastien O."/>
            <person name="Marechal E."/>
            <person name="Henrissat B."/>
            <person name="Quentin Y."/>
            <person name="Noirot P."/>
            <person name="Filloux A."/>
            <person name="Mejean V."/>
            <person name="Dubow M.S."/>
            <person name="Barras F."/>
            <person name="Barbe V."/>
            <person name="Weissenbach J."/>
            <person name="Mihalcescu I."/>
            <person name="Vermeglio A."/>
            <person name="Achouak W."/>
            <person name="Heulin T."/>
        </authorList>
    </citation>
    <scope>NUCLEOTIDE SEQUENCE [LARGE SCALE GENOMIC DNA]</scope>
    <source>
        <strain evidence="4">ATCC BAA-407 / DSM 14655 / LMG 21543 / TTB310</strain>
    </source>
</reference>
<name>F5Y5Q0_RAMTT</name>
<evidence type="ECO:0000313" key="4">
    <source>
        <dbReference type="Proteomes" id="UP000008385"/>
    </source>
</evidence>
<dbReference type="HOGENOM" id="CLU_838441_0_0_4"/>
<dbReference type="InterPro" id="IPR050194">
    <property type="entry name" value="Glycosyltransferase_grp1"/>
</dbReference>
<dbReference type="Proteomes" id="UP000008385">
    <property type="component" value="Chromosome"/>
</dbReference>
<dbReference type="eggNOG" id="COG0438">
    <property type="taxonomic scope" value="Bacteria"/>
</dbReference>
<accession>F5Y5Q0</accession>
<reference evidence="4" key="1">
    <citation type="submission" date="2006-01" db="EMBL/GenBank/DDBJ databases">
        <title>Genome of the cyst-dividing bacterium Ramlibacter tataouinensis.</title>
        <authorList>
            <person name="Barakat M."/>
            <person name="Ortet P."/>
            <person name="De Luca G."/>
            <person name="Jourlin-Castelli C."/>
            <person name="Ansaldi M."/>
            <person name="Py B."/>
            <person name="Fichant G."/>
            <person name="Coutinho P."/>
            <person name="Voulhoux R."/>
            <person name="Bastien O."/>
            <person name="Roy S."/>
            <person name="Marechal E."/>
            <person name="Henrissat B."/>
            <person name="Quentin Y."/>
            <person name="Noirot P."/>
            <person name="Filloux A."/>
            <person name="Mejean V."/>
            <person name="DuBow M."/>
            <person name="Barras F."/>
            <person name="Heulin T."/>
        </authorList>
    </citation>
    <scope>NUCLEOTIDE SEQUENCE [LARGE SCALE GENOMIC DNA]</scope>
    <source>
        <strain evidence="4">ATCC BAA-407 / DSM 14655 / LMG 21543 / TTB310</strain>
    </source>
</reference>
<dbReference type="KEGG" id="rta:Rta_28310"/>
<keyword evidence="3" id="KW-0808">Transferase</keyword>
<evidence type="ECO:0000259" key="1">
    <source>
        <dbReference type="Pfam" id="PF00534"/>
    </source>
</evidence>
<evidence type="ECO:0000313" key="3">
    <source>
        <dbReference type="EMBL" id="AEG93934.1"/>
    </source>
</evidence>
<dbReference type="PANTHER" id="PTHR45947">
    <property type="entry name" value="SULFOQUINOVOSYL TRANSFERASE SQD2"/>
    <property type="match status" value="1"/>
</dbReference>
<feature type="domain" description="Glycosyltransferase subfamily 4-like N-terminal" evidence="2">
    <location>
        <begin position="52"/>
        <end position="151"/>
    </location>
</feature>
<sequence length="340" mass="37658">MAPNVLLLLENHALGGVTTICRALALALQRQGWRVEMVSLAESGWRQLFASARRCDVILASHNFRPAYVGWGLGRMLGKPTVVWFHGPVQEVLALSAASPLKRAWLRFFYARLKLMVFVSEQSRLSLRRFLGQQVRPGADLSVVANAVHTATIAPAAPREGRIDESSRVRLAFVGRLSAQKHPELLLEVLRRLPRKYELTLLGDGPLLSELQQLGQDLLQAGRLAFGGARPHGPDLYRGWDLTLMTSRYEGYPMSVLESISAGVPCVGVPIGPLREMLGDDAPYLLARDACAEAIAQTVLAVCAMPRRRLQADMERVLARHRMEDFVGRWERLLSSAAGR</sequence>
<dbReference type="Gene3D" id="3.40.50.2000">
    <property type="entry name" value="Glycogen Phosphorylase B"/>
    <property type="match status" value="2"/>
</dbReference>
<proteinExistence type="predicted"/>
<dbReference type="EMBL" id="CP000245">
    <property type="protein sequence ID" value="AEG93934.1"/>
    <property type="molecule type" value="Genomic_DNA"/>
</dbReference>
<evidence type="ECO:0000259" key="2">
    <source>
        <dbReference type="Pfam" id="PF13439"/>
    </source>
</evidence>
<organism evidence="3 4">
    <name type="scientific">Ramlibacter tataouinensis (strain ATCC BAA-407 / DSM 14655 / LMG 21543 / TTB310)</name>
    <dbReference type="NCBI Taxonomy" id="365046"/>
    <lineage>
        <taxon>Bacteria</taxon>
        <taxon>Pseudomonadati</taxon>
        <taxon>Pseudomonadota</taxon>
        <taxon>Betaproteobacteria</taxon>
        <taxon>Burkholderiales</taxon>
        <taxon>Comamonadaceae</taxon>
        <taxon>Ramlibacter</taxon>
    </lineage>
</organism>
<dbReference type="InterPro" id="IPR028098">
    <property type="entry name" value="Glyco_trans_4-like_N"/>
</dbReference>
<gene>
    <name evidence="3" type="ordered locus">Rta_28310</name>
</gene>
<dbReference type="GO" id="GO:0016757">
    <property type="term" value="F:glycosyltransferase activity"/>
    <property type="evidence" value="ECO:0007669"/>
    <property type="project" value="InterPro"/>
</dbReference>
<dbReference type="InterPro" id="IPR001296">
    <property type="entry name" value="Glyco_trans_1"/>
</dbReference>
<dbReference type="AlphaFoldDB" id="F5Y5Q0"/>
<dbReference type="Pfam" id="PF00534">
    <property type="entry name" value="Glycos_transf_1"/>
    <property type="match status" value="1"/>
</dbReference>
<dbReference type="Pfam" id="PF13439">
    <property type="entry name" value="Glyco_transf_4"/>
    <property type="match status" value="1"/>
</dbReference>
<dbReference type="STRING" id="365046.Rta_28310"/>
<dbReference type="CDD" id="cd03801">
    <property type="entry name" value="GT4_PimA-like"/>
    <property type="match status" value="1"/>
</dbReference>
<feature type="domain" description="Glycosyl transferase family 1" evidence="1">
    <location>
        <begin position="170"/>
        <end position="308"/>
    </location>
</feature>
<dbReference type="PANTHER" id="PTHR45947:SF3">
    <property type="entry name" value="SULFOQUINOVOSYL TRANSFERASE SQD2"/>
    <property type="match status" value="1"/>
</dbReference>
<keyword evidence="4" id="KW-1185">Reference proteome</keyword>
<dbReference type="SUPFAM" id="SSF53756">
    <property type="entry name" value="UDP-Glycosyltransferase/glycogen phosphorylase"/>
    <property type="match status" value="1"/>
</dbReference>
<protein>
    <submittedName>
        <fullName evidence="3">A-glycosyltransferase, Glycosyltransferase Family 4-like protein</fullName>
    </submittedName>
</protein>